<feature type="domain" description="Pectinesterase inhibitor" evidence="4">
    <location>
        <begin position="38"/>
        <end position="196"/>
    </location>
</feature>
<dbReference type="SUPFAM" id="SSF101148">
    <property type="entry name" value="Plant invertase/pectin methylesterase inhibitor"/>
    <property type="match status" value="1"/>
</dbReference>
<sequence length="205" mass="22273">MESSSSKHFVTFFLATLISISSYTYSISAARDIPTSKTNIEFIRTSCVATTYPKLCFSSLASHASTIQSRPQLIASTALGVTLSSAKTTSTMMLNLSLSHGLKPKEVDAMKDCIEELSDSVDELRRSMVEMSQVVKGGPKFKLMINDIQTWLSAALTDETTCTDGFEGNEMNGNLKTTVRARIVNVAQLTSNALALINKYALIHG</sequence>
<name>A0A2P5EV95_TREOI</name>
<dbReference type="NCBIfam" id="TIGR01614">
    <property type="entry name" value="PME_inhib"/>
    <property type="match status" value="1"/>
</dbReference>
<proteinExistence type="inferred from homology"/>
<accession>A0A2P5EV95</accession>
<keyword evidence="6" id="KW-1185">Reference proteome</keyword>
<dbReference type="OrthoDB" id="1430376at2759"/>
<gene>
    <name evidence="5" type="ORF">TorRG33x02_148170</name>
</gene>
<dbReference type="Pfam" id="PF04043">
    <property type="entry name" value="PMEI"/>
    <property type="match status" value="1"/>
</dbReference>
<feature type="coiled-coil region" evidence="3">
    <location>
        <begin position="107"/>
        <end position="134"/>
    </location>
</feature>
<comment type="similarity">
    <text evidence="2">Belongs to the PMEI family.</text>
</comment>
<dbReference type="InterPro" id="IPR051955">
    <property type="entry name" value="PME_Inhibitor"/>
</dbReference>
<dbReference type="InParanoid" id="A0A2P5EV95"/>
<organism evidence="5 6">
    <name type="scientific">Trema orientale</name>
    <name type="common">Charcoal tree</name>
    <name type="synonym">Celtis orientalis</name>
    <dbReference type="NCBI Taxonomy" id="63057"/>
    <lineage>
        <taxon>Eukaryota</taxon>
        <taxon>Viridiplantae</taxon>
        <taxon>Streptophyta</taxon>
        <taxon>Embryophyta</taxon>
        <taxon>Tracheophyta</taxon>
        <taxon>Spermatophyta</taxon>
        <taxon>Magnoliopsida</taxon>
        <taxon>eudicotyledons</taxon>
        <taxon>Gunneridae</taxon>
        <taxon>Pentapetalae</taxon>
        <taxon>rosids</taxon>
        <taxon>fabids</taxon>
        <taxon>Rosales</taxon>
        <taxon>Cannabaceae</taxon>
        <taxon>Trema</taxon>
    </lineage>
</organism>
<dbReference type="CDD" id="cd15798">
    <property type="entry name" value="PMEI-like_3"/>
    <property type="match status" value="1"/>
</dbReference>
<dbReference type="InterPro" id="IPR006501">
    <property type="entry name" value="Pectinesterase_inhib_dom"/>
</dbReference>
<keyword evidence="1" id="KW-0732">Signal</keyword>
<evidence type="ECO:0000313" key="5">
    <source>
        <dbReference type="EMBL" id="PON89466.1"/>
    </source>
</evidence>
<dbReference type="InterPro" id="IPR035513">
    <property type="entry name" value="Invertase/methylesterase_inhib"/>
</dbReference>
<dbReference type="Proteomes" id="UP000237000">
    <property type="component" value="Unassembled WGS sequence"/>
</dbReference>
<keyword evidence="3" id="KW-0175">Coiled coil</keyword>
<dbReference type="EMBL" id="JXTC01000094">
    <property type="protein sequence ID" value="PON89466.1"/>
    <property type="molecule type" value="Genomic_DNA"/>
</dbReference>
<evidence type="ECO:0000313" key="6">
    <source>
        <dbReference type="Proteomes" id="UP000237000"/>
    </source>
</evidence>
<evidence type="ECO:0000256" key="3">
    <source>
        <dbReference type="SAM" id="Coils"/>
    </source>
</evidence>
<dbReference type="GO" id="GO:0046910">
    <property type="term" value="F:pectinesterase inhibitor activity"/>
    <property type="evidence" value="ECO:0007669"/>
    <property type="project" value="UniProtKB-ARBA"/>
</dbReference>
<reference evidence="6" key="1">
    <citation type="submission" date="2016-06" db="EMBL/GenBank/DDBJ databases">
        <title>Parallel loss of symbiosis genes in relatives of nitrogen-fixing non-legume Parasponia.</title>
        <authorList>
            <person name="Van Velzen R."/>
            <person name="Holmer R."/>
            <person name="Bu F."/>
            <person name="Rutten L."/>
            <person name="Van Zeijl A."/>
            <person name="Liu W."/>
            <person name="Santuari L."/>
            <person name="Cao Q."/>
            <person name="Sharma T."/>
            <person name="Shen D."/>
            <person name="Roswanjaya Y."/>
            <person name="Wardhani T."/>
            <person name="Kalhor M.S."/>
            <person name="Jansen J."/>
            <person name="Van den Hoogen J."/>
            <person name="Gungor B."/>
            <person name="Hartog M."/>
            <person name="Hontelez J."/>
            <person name="Verver J."/>
            <person name="Yang W.-C."/>
            <person name="Schijlen E."/>
            <person name="Repin R."/>
            <person name="Schilthuizen M."/>
            <person name="Schranz E."/>
            <person name="Heidstra R."/>
            <person name="Miyata K."/>
            <person name="Fedorova E."/>
            <person name="Kohlen W."/>
            <person name="Bisseling T."/>
            <person name="Smit S."/>
            <person name="Geurts R."/>
        </authorList>
    </citation>
    <scope>NUCLEOTIDE SEQUENCE [LARGE SCALE GENOMIC DNA]</scope>
    <source>
        <strain evidence="6">cv. RG33-2</strain>
    </source>
</reference>
<dbReference type="SMART" id="SM00856">
    <property type="entry name" value="PMEI"/>
    <property type="match status" value="1"/>
</dbReference>
<dbReference type="FunCoup" id="A0A2P5EV95">
    <property type="interactions" value="186"/>
</dbReference>
<protein>
    <submittedName>
        <fullName evidence="5">Pectinesterase inhibitor domain containing protein</fullName>
    </submittedName>
</protein>
<evidence type="ECO:0000256" key="2">
    <source>
        <dbReference type="ARBA" id="ARBA00038471"/>
    </source>
</evidence>
<dbReference type="AlphaFoldDB" id="A0A2P5EV95"/>
<dbReference type="PANTHER" id="PTHR31080:SF117">
    <property type="entry name" value="PLANT INVERTASE_PECTIN METHYLESTERASE INHIBITOR SUPERFAMILY PROTEIN"/>
    <property type="match status" value="1"/>
</dbReference>
<dbReference type="STRING" id="63057.A0A2P5EV95"/>
<evidence type="ECO:0000256" key="1">
    <source>
        <dbReference type="ARBA" id="ARBA00022729"/>
    </source>
</evidence>
<dbReference type="FunFam" id="1.20.140.40:FF:000005">
    <property type="entry name" value="Pectin methylesterase inhibitor 1"/>
    <property type="match status" value="1"/>
</dbReference>
<evidence type="ECO:0000259" key="4">
    <source>
        <dbReference type="SMART" id="SM00856"/>
    </source>
</evidence>
<dbReference type="PANTHER" id="PTHR31080">
    <property type="entry name" value="PECTINESTERASE INHIBITOR-LIKE"/>
    <property type="match status" value="1"/>
</dbReference>
<comment type="caution">
    <text evidence="5">The sequence shown here is derived from an EMBL/GenBank/DDBJ whole genome shotgun (WGS) entry which is preliminary data.</text>
</comment>
<dbReference type="Gene3D" id="1.20.140.40">
    <property type="entry name" value="Invertase/pectin methylesterase inhibitor family protein"/>
    <property type="match status" value="1"/>
</dbReference>